<gene>
    <name evidence="1" type="ORF">LIER_06991</name>
</gene>
<name>A0AAV3PAV6_LITER</name>
<dbReference type="EMBL" id="BAABME010001054">
    <property type="protein sequence ID" value="GAA0147243.1"/>
    <property type="molecule type" value="Genomic_DNA"/>
</dbReference>
<dbReference type="PANTHER" id="PTHR47592">
    <property type="entry name" value="PBF68 PROTEIN"/>
    <property type="match status" value="1"/>
</dbReference>
<keyword evidence="2" id="KW-1185">Reference proteome</keyword>
<evidence type="ECO:0000313" key="1">
    <source>
        <dbReference type="EMBL" id="GAA0147243.1"/>
    </source>
</evidence>
<protein>
    <recommendedName>
        <fullName evidence="3">Ty1-copia retrotransposon protein</fullName>
    </recommendedName>
</protein>
<dbReference type="PANTHER" id="PTHR47592:SF30">
    <property type="entry name" value="CCHC-TYPE DOMAIN-CONTAINING PROTEIN"/>
    <property type="match status" value="1"/>
</dbReference>
<sequence>MSSSSNTSHPDLSKLDPLDDHNYKRWSSKVLIFFEQIEIDYVLVKDPPTLLVFDPVEQTPPLPVLVKKNEDEVTKYEKDNKTTRYHIVNHMIDNLFDLFMVHKSVMVIWEALEKKYGGDDAGKEKYVVEKWLGLMVNG</sequence>
<evidence type="ECO:0008006" key="3">
    <source>
        <dbReference type="Google" id="ProtNLM"/>
    </source>
</evidence>
<evidence type="ECO:0000313" key="2">
    <source>
        <dbReference type="Proteomes" id="UP001454036"/>
    </source>
</evidence>
<organism evidence="1 2">
    <name type="scientific">Lithospermum erythrorhizon</name>
    <name type="common">Purple gromwell</name>
    <name type="synonym">Lithospermum officinale var. erythrorhizon</name>
    <dbReference type="NCBI Taxonomy" id="34254"/>
    <lineage>
        <taxon>Eukaryota</taxon>
        <taxon>Viridiplantae</taxon>
        <taxon>Streptophyta</taxon>
        <taxon>Embryophyta</taxon>
        <taxon>Tracheophyta</taxon>
        <taxon>Spermatophyta</taxon>
        <taxon>Magnoliopsida</taxon>
        <taxon>eudicotyledons</taxon>
        <taxon>Gunneridae</taxon>
        <taxon>Pentapetalae</taxon>
        <taxon>asterids</taxon>
        <taxon>lamiids</taxon>
        <taxon>Boraginales</taxon>
        <taxon>Boraginaceae</taxon>
        <taxon>Boraginoideae</taxon>
        <taxon>Lithospermeae</taxon>
        <taxon>Lithospermum</taxon>
    </lineage>
</organism>
<dbReference type="Proteomes" id="UP001454036">
    <property type="component" value="Unassembled WGS sequence"/>
</dbReference>
<dbReference type="AlphaFoldDB" id="A0AAV3PAV6"/>
<comment type="caution">
    <text evidence="1">The sequence shown here is derived from an EMBL/GenBank/DDBJ whole genome shotgun (WGS) entry which is preliminary data.</text>
</comment>
<dbReference type="Pfam" id="PF14223">
    <property type="entry name" value="Retrotran_gag_2"/>
    <property type="match status" value="1"/>
</dbReference>
<proteinExistence type="predicted"/>
<reference evidence="1 2" key="1">
    <citation type="submission" date="2024-01" db="EMBL/GenBank/DDBJ databases">
        <title>The complete chloroplast genome sequence of Lithospermum erythrorhizon: insights into the phylogenetic relationship among Boraginaceae species and the maternal lineages of purple gromwells.</title>
        <authorList>
            <person name="Okada T."/>
            <person name="Watanabe K."/>
        </authorList>
    </citation>
    <scope>NUCLEOTIDE SEQUENCE [LARGE SCALE GENOMIC DNA]</scope>
</reference>
<accession>A0AAV3PAV6</accession>